<organism evidence="13 14">
    <name type="scientific">Streptococcus sciuri</name>
    <dbReference type="NCBI Taxonomy" id="2973939"/>
    <lineage>
        <taxon>Bacteria</taxon>
        <taxon>Bacillati</taxon>
        <taxon>Bacillota</taxon>
        <taxon>Bacilli</taxon>
        <taxon>Lactobacillales</taxon>
        <taxon>Streptococcaceae</taxon>
        <taxon>Streptococcus</taxon>
    </lineage>
</organism>
<dbReference type="EC" id="3.1.3.3" evidence="4"/>
<evidence type="ECO:0000313" key="14">
    <source>
        <dbReference type="Proteomes" id="UP001206548"/>
    </source>
</evidence>
<dbReference type="Pfam" id="PF12710">
    <property type="entry name" value="HAD"/>
    <property type="match status" value="1"/>
</dbReference>
<name>A0ABT2F5P4_9STRE</name>
<dbReference type="InterPro" id="IPR023214">
    <property type="entry name" value="HAD_sf"/>
</dbReference>
<keyword evidence="14" id="KW-1185">Reference proteome</keyword>
<dbReference type="InterPro" id="IPR036412">
    <property type="entry name" value="HAD-like_sf"/>
</dbReference>
<comment type="caution">
    <text evidence="13">The sequence shown here is derived from an EMBL/GenBank/DDBJ whole genome shotgun (WGS) entry which is preliminary data.</text>
</comment>
<evidence type="ECO:0000313" key="13">
    <source>
        <dbReference type="EMBL" id="MCS4487764.1"/>
    </source>
</evidence>
<comment type="catalytic activity">
    <reaction evidence="12">
        <text>O-phospho-D-serine + H2O = D-serine + phosphate</text>
        <dbReference type="Rhea" id="RHEA:24873"/>
        <dbReference type="ChEBI" id="CHEBI:15377"/>
        <dbReference type="ChEBI" id="CHEBI:35247"/>
        <dbReference type="ChEBI" id="CHEBI:43474"/>
        <dbReference type="ChEBI" id="CHEBI:58680"/>
        <dbReference type="EC" id="3.1.3.3"/>
    </reaction>
</comment>
<protein>
    <recommendedName>
        <fullName evidence="4">phosphoserine phosphatase</fullName>
        <ecNumber evidence="4">3.1.3.3</ecNumber>
    </recommendedName>
    <alternativeName>
        <fullName evidence="10">O-phosphoserine phosphohydrolase</fullName>
    </alternativeName>
</protein>
<comment type="cofactor">
    <cofactor evidence="1">
        <name>Mg(2+)</name>
        <dbReference type="ChEBI" id="CHEBI:18420"/>
    </cofactor>
</comment>
<evidence type="ECO:0000256" key="8">
    <source>
        <dbReference type="ARBA" id="ARBA00022842"/>
    </source>
</evidence>
<evidence type="ECO:0000256" key="2">
    <source>
        <dbReference type="ARBA" id="ARBA00005135"/>
    </source>
</evidence>
<dbReference type="SFLD" id="SFLDG01136">
    <property type="entry name" value="C1.6:_Phosphoserine_Phosphatas"/>
    <property type="match status" value="1"/>
</dbReference>
<keyword evidence="7 13" id="KW-0378">Hydrolase</keyword>
<gene>
    <name evidence="13" type="primary">serB</name>
    <name evidence="13" type="ORF">NXS10_02085</name>
</gene>
<evidence type="ECO:0000256" key="6">
    <source>
        <dbReference type="ARBA" id="ARBA00022723"/>
    </source>
</evidence>
<dbReference type="SFLD" id="SFLDS00003">
    <property type="entry name" value="Haloacid_Dehalogenase"/>
    <property type="match status" value="1"/>
</dbReference>
<reference evidence="13 14" key="1">
    <citation type="journal article" date="2023" name="Int. J. Syst. Evol. Microbiol.">
        <title>Streptococcus sciuri sp. nov., Staphylococcus marylandisciuri sp. nov. and Staphylococcus americanisciuri sp. nov., isolated from faeces of eastern grey squirrel (Sciurus carolinensis).</title>
        <authorList>
            <person name="Volokhov D.V."/>
            <person name="Zagorodnyaya T.A."/>
            <person name="Furtak V.A."/>
            <person name="Nattanmai G."/>
            <person name="Randall L."/>
            <person name="Jose S."/>
            <person name="Gao Y."/>
            <person name="Eisenberg T."/>
            <person name="Delmonte P."/>
            <person name="Blom J."/>
            <person name="Mitchell K.K."/>
        </authorList>
    </citation>
    <scope>NUCLEOTIDE SEQUENCE [LARGE SCALE GENOMIC DNA]</scope>
    <source>
        <strain evidence="13 14">SQ9-PEA</strain>
    </source>
</reference>
<comment type="pathway">
    <text evidence="2">Amino-acid biosynthesis; L-serine biosynthesis; L-serine from 3-phospho-D-glycerate: step 3/3.</text>
</comment>
<evidence type="ECO:0000256" key="11">
    <source>
        <dbReference type="ARBA" id="ARBA00048138"/>
    </source>
</evidence>
<dbReference type="RefSeq" id="WP_259137115.1">
    <property type="nucleotide sequence ID" value="NZ_JANUXX010000001.1"/>
</dbReference>
<dbReference type="InterPro" id="IPR050582">
    <property type="entry name" value="HAD-like_SerB"/>
</dbReference>
<dbReference type="SFLD" id="SFLDF00029">
    <property type="entry name" value="phosphoserine_phosphatase"/>
    <property type="match status" value="1"/>
</dbReference>
<dbReference type="Proteomes" id="UP001206548">
    <property type="component" value="Unassembled WGS sequence"/>
</dbReference>
<proteinExistence type="inferred from homology"/>
<keyword evidence="9" id="KW-0718">Serine biosynthesis</keyword>
<evidence type="ECO:0000256" key="5">
    <source>
        <dbReference type="ARBA" id="ARBA00022605"/>
    </source>
</evidence>
<evidence type="ECO:0000256" key="7">
    <source>
        <dbReference type="ARBA" id="ARBA00022801"/>
    </source>
</evidence>
<evidence type="ECO:0000256" key="4">
    <source>
        <dbReference type="ARBA" id="ARBA00012640"/>
    </source>
</evidence>
<dbReference type="NCBIfam" id="TIGR00338">
    <property type="entry name" value="serB"/>
    <property type="match status" value="1"/>
</dbReference>
<dbReference type="GO" id="GO:0016787">
    <property type="term" value="F:hydrolase activity"/>
    <property type="evidence" value="ECO:0007669"/>
    <property type="project" value="UniProtKB-KW"/>
</dbReference>
<keyword evidence="8" id="KW-0460">Magnesium</keyword>
<dbReference type="EMBL" id="JANUXX010000001">
    <property type="protein sequence ID" value="MCS4487764.1"/>
    <property type="molecule type" value="Genomic_DNA"/>
</dbReference>
<dbReference type="CDD" id="cd07500">
    <property type="entry name" value="HAD_PSP"/>
    <property type="match status" value="1"/>
</dbReference>
<evidence type="ECO:0000256" key="10">
    <source>
        <dbReference type="ARBA" id="ARBA00031693"/>
    </source>
</evidence>
<dbReference type="SFLD" id="SFLDG01137">
    <property type="entry name" value="C1.6.1:_Phosphoserine_Phosphat"/>
    <property type="match status" value="1"/>
</dbReference>
<comment type="catalytic activity">
    <reaction evidence="11">
        <text>O-phospho-L-serine + H2O = L-serine + phosphate</text>
        <dbReference type="Rhea" id="RHEA:21208"/>
        <dbReference type="ChEBI" id="CHEBI:15377"/>
        <dbReference type="ChEBI" id="CHEBI:33384"/>
        <dbReference type="ChEBI" id="CHEBI:43474"/>
        <dbReference type="ChEBI" id="CHEBI:57524"/>
        <dbReference type="EC" id="3.1.3.3"/>
    </reaction>
</comment>
<dbReference type="NCBIfam" id="TIGR01488">
    <property type="entry name" value="HAD-SF-IB"/>
    <property type="match status" value="1"/>
</dbReference>
<evidence type="ECO:0000256" key="9">
    <source>
        <dbReference type="ARBA" id="ARBA00023299"/>
    </source>
</evidence>
<evidence type="ECO:0000256" key="1">
    <source>
        <dbReference type="ARBA" id="ARBA00001946"/>
    </source>
</evidence>
<sequence>MSIKGLLVMDVDSTLIREEGIDLLGEEAGVGDQVAKITERAMRGELDFKEALNERVRLLKGLSITVFERILEKIHFTPGAEQLVAELNDRGYKVAVVSGGFHQTVDSLAERLGLDYVKANRLEVENGILTGRVVGEIVTKETKKNCLKQWAAENGLSLSQTIAMGDGANDLPMIQTAGIGIAFCAKPIVKEQASYAITEKNLYKVIEILDAVQKGQ</sequence>
<comment type="similarity">
    <text evidence="3">Belongs to the HAD-like hydrolase superfamily. SerB family.</text>
</comment>
<keyword evidence="6" id="KW-0479">Metal-binding</keyword>
<keyword evidence="5" id="KW-0028">Amino-acid biosynthesis</keyword>
<dbReference type="Gene3D" id="3.40.50.1000">
    <property type="entry name" value="HAD superfamily/HAD-like"/>
    <property type="match status" value="1"/>
</dbReference>
<dbReference type="InterPro" id="IPR004469">
    <property type="entry name" value="PSP"/>
</dbReference>
<dbReference type="SUPFAM" id="SSF56784">
    <property type="entry name" value="HAD-like"/>
    <property type="match status" value="1"/>
</dbReference>
<dbReference type="PANTHER" id="PTHR43344:SF2">
    <property type="entry name" value="PHOSPHOSERINE PHOSPHATASE"/>
    <property type="match status" value="1"/>
</dbReference>
<evidence type="ECO:0000256" key="12">
    <source>
        <dbReference type="ARBA" id="ARBA00048523"/>
    </source>
</evidence>
<dbReference type="PANTHER" id="PTHR43344">
    <property type="entry name" value="PHOSPHOSERINE PHOSPHATASE"/>
    <property type="match status" value="1"/>
</dbReference>
<accession>A0ABT2F5P4</accession>
<evidence type="ECO:0000256" key="3">
    <source>
        <dbReference type="ARBA" id="ARBA00009184"/>
    </source>
</evidence>